<gene>
    <name evidence="2" type="ORF">PVAG01_09467</name>
</gene>
<name>A0ABR4P7G4_9HELO</name>
<organism evidence="2 3">
    <name type="scientific">Phlyctema vagabunda</name>
    <dbReference type="NCBI Taxonomy" id="108571"/>
    <lineage>
        <taxon>Eukaryota</taxon>
        <taxon>Fungi</taxon>
        <taxon>Dikarya</taxon>
        <taxon>Ascomycota</taxon>
        <taxon>Pezizomycotina</taxon>
        <taxon>Leotiomycetes</taxon>
        <taxon>Helotiales</taxon>
        <taxon>Dermateaceae</taxon>
        <taxon>Phlyctema</taxon>
    </lineage>
</organism>
<feature type="compositionally biased region" description="Polar residues" evidence="1">
    <location>
        <begin position="173"/>
        <end position="187"/>
    </location>
</feature>
<feature type="compositionally biased region" description="Acidic residues" evidence="1">
    <location>
        <begin position="238"/>
        <end position="250"/>
    </location>
</feature>
<protein>
    <submittedName>
        <fullName evidence="2">Uncharacterized protein</fullName>
    </submittedName>
</protein>
<dbReference type="EMBL" id="JBFCZG010000008">
    <property type="protein sequence ID" value="KAL3419245.1"/>
    <property type="molecule type" value="Genomic_DNA"/>
</dbReference>
<feature type="compositionally biased region" description="Basic and acidic residues" evidence="1">
    <location>
        <begin position="100"/>
        <end position="113"/>
    </location>
</feature>
<sequence length="462" mass="50643">MFSKIFSSARSIFTPATVPATERTLRRKSSRTEMVTTRGQKGKAAAAEDAQSSIGDLTVVQTPASSSRKRQRSARKGDTTPAIKESEPSPTKKRKLPVRSKGDDEPVETHTHIAVEIPVTSITPGSVRKTAASAHVIENTVEHADHTTPEKTVVEIKDSDEEEEEEPAVLVSSKKTTPSRATSSVKKTPQRKEQVKDMSDGSATKSGTPKPKHKKFGSEEPEDESAKILEPAANQEAQSEDDGSDDEAPEEVVTQDAAETVRKNLKEAAKVAEEQISAARTKRKERDALLKEQAKNTVKKRKRDNVAESEHDKEEVSADEDIESSEEAADDGEDDAMILAGSEFASVPLKTTFTRGDELPDFLPAEYLAENDASESEDEVEHEQLVQRSKRTKFTDLGEKKPKDLRKGSTTFRVAKSNNPLLAPKASNQARLTKEAWLQGRPGKNGVTNRRPFSSGFFVAKK</sequence>
<evidence type="ECO:0000313" key="2">
    <source>
        <dbReference type="EMBL" id="KAL3419245.1"/>
    </source>
</evidence>
<comment type="caution">
    <text evidence="2">The sequence shown here is derived from an EMBL/GenBank/DDBJ whole genome shotgun (WGS) entry which is preliminary data.</text>
</comment>
<feature type="compositionally biased region" description="Acidic residues" evidence="1">
    <location>
        <begin position="158"/>
        <end position="167"/>
    </location>
</feature>
<feature type="compositionally biased region" description="Basic and acidic residues" evidence="1">
    <location>
        <begin position="190"/>
        <end position="199"/>
    </location>
</feature>
<feature type="compositionally biased region" description="Acidic residues" evidence="1">
    <location>
        <begin position="317"/>
        <end position="336"/>
    </location>
</feature>
<feature type="compositionally biased region" description="Basic and acidic residues" evidence="1">
    <location>
        <begin position="393"/>
        <end position="406"/>
    </location>
</feature>
<dbReference type="InterPro" id="IPR013268">
    <property type="entry name" value="UTP16"/>
</dbReference>
<proteinExistence type="predicted"/>
<dbReference type="Proteomes" id="UP001629113">
    <property type="component" value="Unassembled WGS sequence"/>
</dbReference>
<dbReference type="Pfam" id="PF08297">
    <property type="entry name" value="U3_snoRNA_assoc"/>
    <property type="match status" value="1"/>
</dbReference>
<feature type="compositionally biased region" description="Basic and acidic residues" evidence="1">
    <location>
        <begin position="140"/>
        <end position="157"/>
    </location>
</feature>
<feature type="region of interest" description="Disordered" evidence="1">
    <location>
        <begin position="371"/>
        <end position="406"/>
    </location>
</feature>
<feature type="compositionally biased region" description="Basic and acidic residues" evidence="1">
    <location>
        <begin position="259"/>
        <end position="273"/>
    </location>
</feature>
<feature type="compositionally biased region" description="Polar residues" evidence="1">
    <location>
        <begin position="50"/>
        <end position="63"/>
    </location>
</feature>
<keyword evidence="3" id="KW-1185">Reference proteome</keyword>
<evidence type="ECO:0000256" key="1">
    <source>
        <dbReference type="SAM" id="MobiDB-lite"/>
    </source>
</evidence>
<feature type="region of interest" description="Disordered" evidence="1">
    <location>
        <begin position="20"/>
        <end position="337"/>
    </location>
</feature>
<feature type="compositionally biased region" description="Basic and acidic residues" evidence="1">
    <location>
        <begin position="304"/>
        <end position="316"/>
    </location>
</feature>
<feature type="compositionally biased region" description="Basic and acidic residues" evidence="1">
    <location>
        <begin position="284"/>
        <end position="294"/>
    </location>
</feature>
<accession>A0ABR4P7G4</accession>
<evidence type="ECO:0000313" key="3">
    <source>
        <dbReference type="Proteomes" id="UP001629113"/>
    </source>
</evidence>
<feature type="compositionally biased region" description="Acidic residues" evidence="1">
    <location>
        <begin position="372"/>
        <end position="381"/>
    </location>
</feature>
<reference evidence="2 3" key="1">
    <citation type="submission" date="2024-06" db="EMBL/GenBank/DDBJ databases">
        <title>Complete genome of Phlyctema vagabunda strain 19-DSS-EL-015.</title>
        <authorList>
            <person name="Fiorenzani C."/>
        </authorList>
    </citation>
    <scope>NUCLEOTIDE SEQUENCE [LARGE SCALE GENOMIC DNA]</scope>
    <source>
        <strain evidence="2 3">19-DSS-EL-015</strain>
    </source>
</reference>